<dbReference type="CDD" id="cd12148">
    <property type="entry name" value="fungal_TF_MHR"/>
    <property type="match status" value="1"/>
</dbReference>
<dbReference type="SUPFAM" id="SSF57701">
    <property type="entry name" value="Zn2/Cys6 DNA-binding domain"/>
    <property type="match status" value="1"/>
</dbReference>
<dbReference type="AlphaFoldDB" id="A0A8K0UKX7"/>
<evidence type="ECO:0000256" key="5">
    <source>
        <dbReference type="ARBA" id="ARBA00023242"/>
    </source>
</evidence>
<keyword evidence="5" id="KW-0539">Nucleus</keyword>
<comment type="subcellular location">
    <subcellularLocation>
        <location evidence="1">Nucleus</location>
    </subcellularLocation>
</comment>
<evidence type="ECO:0000256" key="1">
    <source>
        <dbReference type="ARBA" id="ARBA00004123"/>
    </source>
</evidence>
<dbReference type="Proteomes" id="UP000813824">
    <property type="component" value="Unassembled WGS sequence"/>
</dbReference>
<sequence length="673" mass="75324">MNGRREDGMPRPPASSQTPIRCFEFPHMDSSAPPKVPKDTANTLKRHQACHQCRKRKMKCDAKKPCSGCIRSHTHALLHTPPGVEPPAAPECTYDRIAQLIYTSGDNVERFTTLETRIVELENLLRARDPDAQITRAVPFSTNNDQSDAPAPPVLALQSNTSADLSGDFGLTNVPESRETTSVDFSRPTASFWDIVGARRDSRSPSSSYDPRNGGPSMRNTTQPSASWPLNLPSYEMTTRLCESFFAYFMHAEYLLHGPSFIASLSYPPSHPEFPPAALLHIICAIADTYKTNTGSSVMQPHFSDEQACFAKRLIDESASISQDFVQQFRVNILLSWYYWYKAGWAEAYTRMATTLRFAVALRLNLAPPFYHLADSSTPDPIVPLAMTPYEEELKRNAFWIAYSFERQFVCDNEWAVSLDDLDILQYLPLADQSKSRGIPDMRNRQLSQAEDVLLAHPPNQIDPFILSIKSSMLLSRVKIFNTRIRAKYALQSGGFSFDPRKTPDFMALSSLVLAFTDSLPAPLNSIVVNGELDRLMTTTLMMPPVALILLHEAYAAIGKDECGSSYIILNASRSIIRMSHTITAVSRKCPRLGLFPIFSWYTAGRTLVRFLHAARKDGFAEREVVLMGEISFLYALLQRLANHTPLARSSPLLSLVSHLATELTDDTCLFFS</sequence>
<dbReference type="InterPro" id="IPR036864">
    <property type="entry name" value="Zn2-C6_fun-type_DNA-bd_sf"/>
</dbReference>
<feature type="compositionally biased region" description="Polar residues" evidence="6">
    <location>
        <begin position="218"/>
        <end position="228"/>
    </location>
</feature>
<dbReference type="SMART" id="SM00066">
    <property type="entry name" value="GAL4"/>
    <property type="match status" value="1"/>
</dbReference>
<name>A0A8K0UKX7_9AGAR</name>
<feature type="region of interest" description="Disordered" evidence="6">
    <location>
        <begin position="200"/>
        <end position="228"/>
    </location>
</feature>
<protein>
    <recommendedName>
        <fullName evidence="7">Zn(2)-C6 fungal-type domain-containing protein</fullName>
    </recommendedName>
</protein>
<dbReference type="PANTHER" id="PTHR47338">
    <property type="entry name" value="ZN(II)2CYS6 TRANSCRIPTION FACTOR (EUROFUNG)-RELATED"/>
    <property type="match status" value="1"/>
</dbReference>
<dbReference type="Pfam" id="PF04082">
    <property type="entry name" value="Fungal_trans"/>
    <property type="match status" value="1"/>
</dbReference>
<evidence type="ECO:0000256" key="6">
    <source>
        <dbReference type="SAM" id="MobiDB-lite"/>
    </source>
</evidence>
<dbReference type="EMBL" id="JAEVFJ010000021">
    <property type="protein sequence ID" value="KAH8097109.1"/>
    <property type="molecule type" value="Genomic_DNA"/>
</dbReference>
<reference evidence="8" key="1">
    <citation type="journal article" date="2021" name="New Phytol.">
        <title>Evolutionary innovations through gain and loss of genes in the ectomycorrhizal Boletales.</title>
        <authorList>
            <person name="Wu G."/>
            <person name="Miyauchi S."/>
            <person name="Morin E."/>
            <person name="Kuo A."/>
            <person name="Drula E."/>
            <person name="Varga T."/>
            <person name="Kohler A."/>
            <person name="Feng B."/>
            <person name="Cao Y."/>
            <person name="Lipzen A."/>
            <person name="Daum C."/>
            <person name="Hundley H."/>
            <person name="Pangilinan J."/>
            <person name="Johnson J."/>
            <person name="Barry K."/>
            <person name="LaButti K."/>
            <person name="Ng V."/>
            <person name="Ahrendt S."/>
            <person name="Min B."/>
            <person name="Choi I.G."/>
            <person name="Park H."/>
            <person name="Plett J.M."/>
            <person name="Magnuson J."/>
            <person name="Spatafora J.W."/>
            <person name="Nagy L.G."/>
            <person name="Henrissat B."/>
            <person name="Grigoriev I.V."/>
            <person name="Yang Z.L."/>
            <person name="Xu J."/>
            <person name="Martin F.M."/>
        </authorList>
    </citation>
    <scope>NUCLEOTIDE SEQUENCE</scope>
    <source>
        <strain evidence="8">KKN 215</strain>
    </source>
</reference>
<dbReference type="GO" id="GO:0000981">
    <property type="term" value="F:DNA-binding transcription factor activity, RNA polymerase II-specific"/>
    <property type="evidence" value="ECO:0007669"/>
    <property type="project" value="InterPro"/>
</dbReference>
<evidence type="ECO:0000259" key="7">
    <source>
        <dbReference type="PROSITE" id="PS50048"/>
    </source>
</evidence>
<dbReference type="OrthoDB" id="39175at2759"/>
<keyword evidence="9" id="KW-1185">Reference proteome</keyword>
<keyword evidence="4" id="KW-0804">Transcription</keyword>
<feature type="region of interest" description="Disordered" evidence="6">
    <location>
        <begin position="1"/>
        <end position="20"/>
    </location>
</feature>
<dbReference type="GO" id="GO:0008270">
    <property type="term" value="F:zinc ion binding"/>
    <property type="evidence" value="ECO:0007669"/>
    <property type="project" value="InterPro"/>
</dbReference>
<dbReference type="GO" id="GO:0003677">
    <property type="term" value="F:DNA binding"/>
    <property type="evidence" value="ECO:0007669"/>
    <property type="project" value="InterPro"/>
</dbReference>
<dbReference type="PROSITE" id="PS50048">
    <property type="entry name" value="ZN2_CY6_FUNGAL_2"/>
    <property type="match status" value="1"/>
</dbReference>
<evidence type="ECO:0000256" key="2">
    <source>
        <dbReference type="ARBA" id="ARBA00022723"/>
    </source>
</evidence>
<gene>
    <name evidence="8" type="ORF">BXZ70DRAFT_311868</name>
</gene>
<dbReference type="CDD" id="cd00067">
    <property type="entry name" value="GAL4"/>
    <property type="match status" value="1"/>
</dbReference>
<dbReference type="PANTHER" id="PTHR47338:SF29">
    <property type="entry name" value="ZN(2)-C6 FUNGAL-TYPE DOMAIN-CONTAINING PROTEIN"/>
    <property type="match status" value="1"/>
</dbReference>
<evidence type="ECO:0000256" key="3">
    <source>
        <dbReference type="ARBA" id="ARBA00023015"/>
    </source>
</evidence>
<evidence type="ECO:0000256" key="4">
    <source>
        <dbReference type="ARBA" id="ARBA00023163"/>
    </source>
</evidence>
<organism evidence="8 9">
    <name type="scientific">Cristinia sonorae</name>
    <dbReference type="NCBI Taxonomy" id="1940300"/>
    <lineage>
        <taxon>Eukaryota</taxon>
        <taxon>Fungi</taxon>
        <taxon>Dikarya</taxon>
        <taxon>Basidiomycota</taxon>
        <taxon>Agaricomycotina</taxon>
        <taxon>Agaricomycetes</taxon>
        <taxon>Agaricomycetidae</taxon>
        <taxon>Agaricales</taxon>
        <taxon>Pleurotineae</taxon>
        <taxon>Stephanosporaceae</taxon>
        <taxon>Cristinia</taxon>
    </lineage>
</organism>
<comment type="caution">
    <text evidence="8">The sequence shown here is derived from an EMBL/GenBank/DDBJ whole genome shotgun (WGS) entry which is preliminary data.</text>
</comment>
<accession>A0A8K0UKX7</accession>
<keyword evidence="3" id="KW-0805">Transcription regulation</keyword>
<evidence type="ECO:0000313" key="9">
    <source>
        <dbReference type="Proteomes" id="UP000813824"/>
    </source>
</evidence>
<dbReference type="GO" id="GO:0006351">
    <property type="term" value="P:DNA-templated transcription"/>
    <property type="evidence" value="ECO:0007669"/>
    <property type="project" value="InterPro"/>
</dbReference>
<dbReference type="Gene3D" id="4.10.240.10">
    <property type="entry name" value="Zn(2)-C6 fungal-type DNA-binding domain"/>
    <property type="match status" value="1"/>
</dbReference>
<dbReference type="InterPro" id="IPR007219">
    <property type="entry name" value="XnlR_reg_dom"/>
</dbReference>
<dbReference type="Pfam" id="PF00172">
    <property type="entry name" value="Zn_clus"/>
    <property type="match status" value="1"/>
</dbReference>
<feature type="domain" description="Zn(2)-C6 fungal-type" evidence="7">
    <location>
        <begin position="49"/>
        <end position="94"/>
    </location>
</feature>
<dbReference type="InterPro" id="IPR050815">
    <property type="entry name" value="TF_fung"/>
</dbReference>
<keyword evidence="2" id="KW-0479">Metal-binding</keyword>
<evidence type="ECO:0000313" key="8">
    <source>
        <dbReference type="EMBL" id="KAH8097109.1"/>
    </source>
</evidence>
<dbReference type="GO" id="GO:0005634">
    <property type="term" value="C:nucleus"/>
    <property type="evidence" value="ECO:0007669"/>
    <property type="project" value="UniProtKB-SubCell"/>
</dbReference>
<dbReference type="InterPro" id="IPR001138">
    <property type="entry name" value="Zn2Cys6_DnaBD"/>
</dbReference>
<proteinExistence type="predicted"/>